<dbReference type="Proteomes" id="UP000030645">
    <property type="component" value="Unassembled WGS sequence"/>
</dbReference>
<reference evidence="3" key="1">
    <citation type="submission" date="2013-01" db="EMBL/GenBank/DDBJ databases">
        <title>Draft Genome Sequence of a Mulberry Tree, Morus notabilis C.K. Schneid.</title>
        <authorList>
            <person name="He N."/>
            <person name="Zhao S."/>
        </authorList>
    </citation>
    <scope>NUCLEOTIDE SEQUENCE</scope>
</reference>
<feature type="chain" id="PRO_5004929219" description="Secreted protein" evidence="1">
    <location>
        <begin position="26"/>
        <end position="79"/>
    </location>
</feature>
<keyword evidence="1" id="KW-0732">Signal</keyword>
<name>W9R5F7_9ROSA</name>
<accession>W9R5F7</accession>
<dbReference type="EMBL" id="KE344611">
    <property type="protein sequence ID" value="EXB70703.1"/>
    <property type="molecule type" value="Genomic_DNA"/>
</dbReference>
<proteinExistence type="predicted"/>
<evidence type="ECO:0000256" key="1">
    <source>
        <dbReference type="SAM" id="SignalP"/>
    </source>
</evidence>
<feature type="signal peptide" evidence="1">
    <location>
        <begin position="1"/>
        <end position="25"/>
    </location>
</feature>
<protein>
    <recommendedName>
        <fullName evidence="4">Secreted protein</fullName>
    </recommendedName>
</protein>
<evidence type="ECO:0000313" key="2">
    <source>
        <dbReference type="EMBL" id="EXB70703.1"/>
    </source>
</evidence>
<evidence type="ECO:0000313" key="3">
    <source>
        <dbReference type="Proteomes" id="UP000030645"/>
    </source>
</evidence>
<dbReference type="AlphaFoldDB" id="W9R5F7"/>
<keyword evidence="3" id="KW-1185">Reference proteome</keyword>
<gene>
    <name evidence="2" type="ORF">L484_023889</name>
</gene>
<evidence type="ECO:0008006" key="4">
    <source>
        <dbReference type="Google" id="ProtNLM"/>
    </source>
</evidence>
<organism evidence="2 3">
    <name type="scientific">Morus notabilis</name>
    <dbReference type="NCBI Taxonomy" id="981085"/>
    <lineage>
        <taxon>Eukaryota</taxon>
        <taxon>Viridiplantae</taxon>
        <taxon>Streptophyta</taxon>
        <taxon>Embryophyta</taxon>
        <taxon>Tracheophyta</taxon>
        <taxon>Spermatophyta</taxon>
        <taxon>Magnoliopsida</taxon>
        <taxon>eudicotyledons</taxon>
        <taxon>Gunneridae</taxon>
        <taxon>Pentapetalae</taxon>
        <taxon>rosids</taxon>
        <taxon>fabids</taxon>
        <taxon>Rosales</taxon>
        <taxon>Moraceae</taxon>
        <taxon>Moreae</taxon>
        <taxon>Morus</taxon>
    </lineage>
</organism>
<sequence>MKLLKSHLAMEIIFWFCLGLRQVVAGGIWARWPAASWKRGYLPVAGNCRSPVASDDCRSPIAIEGHWSPELAAGYRCWS</sequence>